<dbReference type="InterPro" id="IPR009003">
    <property type="entry name" value="Peptidase_S1_PA"/>
</dbReference>
<dbReference type="Gene3D" id="2.40.10.10">
    <property type="entry name" value="Trypsin-like serine proteases"/>
    <property type="match status" value="2"/>
</dbReference>
<keyword evidence="2 6" id="KW-0645">Protease</keyword>
<evidence type="ECO:0000256" key="6">
    <source>
        <dbReference type="RuleBase" id="RU004296"/>
    </source>
</evidence>
<organism evidence="8 9">
    <name type="scientific">Sorangium cellulosum (strain So ce56)</name>
    <name type="common">Polyangium cellulosum (strain So ce56)</name>
    <dbReference type="NCBI Taxonomy" id="448385"/>
    <lineage>
        <taxon>Bacteria</taxon>
        <taxon>Pseudomonadati</taxon>
        <taxon>Myxococcota</taxon>
        <taxon>Polyangia</taxon>
        <taxon>Polyangiales</taxon>
        <taxon>Polyangiaceae</taxon>
        <taxon>Sorangium</taxon>
    </lineage>
</organism>
<evidence type="ECO:0000256" key="5">
    <source>
        <dbReference type="ARBA" id="ARBA00022825"/>
    </source>
</evidence>
<dbReference type="KEGG" id="scl:sce2229"/>
<dbReference type="eggNOG" id="COG3591">
    <property type="taxonomic scope" value="Bacteria"/>
</dbReference>
<evidence type="ECO:0000256" key="1">
    <source>
        <dbReference type="ARBA" id="ARBA00008764"/>
    </source>
</evidence>
<dbReference type="Proteomes" id="UP000002139">
    <property type="component" value="Chromosome"/>
</dbReference>
<gene>
    <name evidence="8" type="primary">sspA</name>
    <name evidence="8" type="ordered locus">sce2229</name>
</gene>
<proteinExistence type="inferred from homology"/>
<keyword evidence="9" id="KW-1185">Reference proteome</keyword>
<dbReference type="InterPro" id="IPR043504">
    <property type="entry name" value="Peptidase_S1_PA_chymotrypsin"/>
</dbReference>
<evidence type="ECO:0000256" key="2">
    <source>
        <dbReference type="ARBA" id="ARBA00022670"/>
    </source>
</evidence>
<evidence type="ECO:0000313" key="9">
    <source>
        <dbReference type="Proteomes" id="UP000002139"/>
    </source>
</evidence>
<name>A9FWK4_SORC5</name>
<dbReference type="InterPro" id="IPR018114">
    <property type="entry name" value="TRYPSIN_HIS"/>
</dbReference>
<dbReference type="InterPro" id="IPR008256">
    <property type="entry name" value="Peptidase_S1B"/>
</dbReference>
<evidence type="ECO:0000256" key="4">
    <source>
        <dbReference type="ARBA" id="ARBA00022801"/>
    </source>
</evidence>
<sequence length="346" mass="37509">MYWGHRSRRNEERGAALLGAVPRAAITGAVATPSHEPVPGYRRLTRADVARAKATMDAALAAVGRTRRLAADAAFGSKTLSGDFVQPSIFFPDDRRPILNPQLAPWRAICALRIHAADGSLWHGTGWFIGPRTVITAGHCIFMHNYGEWVTSVEVIPALDGDSRPFGSAVGTVFRTVEGWVADRDDSYDYGAILLGEDLGTHTGHFVVDALSDQDLESAMVNLAGYPIDRDMATRLYFHARQLQSVEIFRLLYDIDTESGQSGSPIWLVRNGQQIAVGLHTKGDASVNWGTRISVDVLGNLRRWLNESSQISPPTPAPAPVAVSPAETDTDHTEHAGRGAPCIKAP</sequence>
<feature type="region of interest" description="Disordered" evidence="7">
    <location>
        <begin position="308"/>
        <end position="346"/>
    </location>
</feature>
<keyword evidence="4 6" id="KW-0378">Hydrolase</keyword>
<dbReference type="GO" id="GO:0004252">
    <property type="term" value="F:serine-type endopeptidase activity"/>
    <property type="evidence" value="ECO:0007669"/>
    <property type="project" value="InterPro"/>
</dbReference>
<keyword evidence="5 6" id="KW-0720">Serine protease</keyword>
<dbReference type="SUPFAM" id="SSF50494">
    <property type="entry name" value="Trypsin-like serine proteases"/>
    <property type="match status" value="1"/>
</dbReference>
<evidence type="ECO:0000256" key="3">
    <source>
        <dbReference type="ARBA" id="ARBA00022729"/>
    </source>
</evidence>
<accession>A9FWK4</accession>
<dbReference type="EMBL" id="AM746676">
    <property type="protein sequence ID" value="CAN92388.1"/>
    <property type="molecule type" value="Genomic_DNA"/>
</dbReference>
<evidence type="ECO:0000256" key="7">
    <source>
        <dbReference type="SAM" id="MobiDB-lite"/>
    </source>
</evidence>
<dbReference type="STRING" id="448385.sce2229"/>
<dbReference type="GO" id="GO:0006508">
    <property type="term" value="P:proteolysis"/>
    <property type="evidence" value="ECO:0007669"/>
    <property type="project" value="UniProtKB-KW"/>
</dbReference>
<comment type="similarity">
    <text evidence="1 6">Belongs to the peptidase S1B family.</text>
</comment>
<dbReference type="PANTHER" id="PTHR15462">
    <property type="entry name" value="SERINE PROTEASE"/>
    <property type="match status" value="1"/>
</dbReference>
<dbReference type="EC" id="3.4.21.-" evidence="6"/>
<dbReference type="PROSITE" id="PS00134">
    <property type="entry name" value="TRYPSIN_HIS"/>
    <property type="match status" value="1"/>
</dbReference>
<keyword evidence="3" id="KW-0732">Signal</keyword>
<evidence type="ECO:0000313" key="8">
    <source>
        <dbReference type="EMBL" id="CAN92388.1"/>
    </source>
</evidence>
<protein>
    <recommendedName>
        <fullName evidence="6">Serine protease</fullName>
        <ecNumber evidence="6">3.4.21.-</ecNumber>
    </recommendedName>
</protein>
<dbReference type="InterPro" id="IPR028301">
    <property type="entry name" value="V8_his_AS"/>
</dbReference>
<dbReference type="HOGENOM" id="CLU_801418_0_0_7"/>
<dbReference type="InterPro" id="IPR050966">
    <property type="entry name" value="Glutamyl_endopeptidase"/>
</dbReference>
<dbReference type="PROSITE" id="PS00672">
    <property type="entry name" value="V8_HIS"/>
    <property type="match status" value="1"/>
</dbReference>
<reference evidence="8 9" key="1">
    <citation type="journal article" date="2007" name="Nat. Biotechnol.">
        <title>Complete genome sequence of the myxobacterium Sorangium cellulosum.</title>
        <authorList>
            <person name="Schneiker S."/>
            <person name="Perlova O."/>
            <person name="Kaiser O."/>
            <person name="Gerth K."/>
            <person name="Alici A."/>
            <person name="Altmeyer M.O."/>
            <person name="Bartels D."/>
            <person name="Bekel T."/>
            <person name="Beyer S."/>
            <person name="Bode E."/>
            <person name="Bode H.B."/>
            <person name="Bolten C.J."/>
            <person name="Choudhuri J.V."/>
            <person name="Doss S."/>
            <person name="Elnakady Y.A."/>
            <person name="Frank B."/>
            <person name="Gaigalat L."/>
            <person name="Goesmann A."/>
            <person name="Groeger C."/>
            <person name="Gross F."/>
            <person name="Jelsbak L."/>
            <person name="Jelsbak L."/>
            <person name="Kalinowski J."/>
            <person name="Kegler C."/>
            <person name="Knauber T."/>
            <person name="Konietzny S."/>
            <person name="Kopp M."/>
            <person name="Krause L."/>
            <person name="Krug D."/>
            <person name="Linke B."/>
            <person name="Mahmud T."/>
            <person name="Martinez-Arias R."/>
            <person name="McHardy A.C."/>
            <person name="Merai M."/>
            <person name="Meyer F."/>
            <person name="Mormann S."/>
            <person name="Munoz-Dorado J."/>
            <person name="Perez J."/>
            <person name="Pradella S."/>
            <person name="Rachid S."/>
            <person name="Raddatz G."/>
            <person name="Rosenau F."/>
            <person name="Rueckert C."/>
            <person name="Sasse F."/>
            <person name="Scharfe M."/>
            <person name="Schuster S.C."/>
            <person name="Suen G."/>
            <person name="Treuner-Lange A."/>
            <person name="Velicer G.J."/>
            <person name="Vorholter F.-J."/>
            <person name="Weissman K.J."/>
            <person name="Welch R.D."/>
            <person name="Wenzel S.C."/>
            <person name="Whitworth D.E."/>
            <person name="Wilhelm S."/>
            <person name="Wittmann C."/>
            <person name="Bloecker H."/>
            <person name="Puehler A."/>
            <person name="Mueller R."/>
        </authorList>
    </citation>
    <scope>NUCLEOTIDE SEQUENCE [LARGE SCALE GENOMIC DNA]</scope>
    <source>
        <strain evidence="9">So ce56</strain>
    </source>
</reference>
<dbReference type="PRINTS" id="PR00839">
    <property type="entry name" value="V8PROTEASE"/>
</dbReference>
<dbReference type="AlphaFoldDB" id="A9FWK4"/>
<dbReference type="PANTHER" id="PTHR15462:SF8">
    <property type="entry name" value="SERINE PROTEASE"/>
    <property type="match status" value="1"/>
</dbReference>